<sequence length="193" mass="21594">MTSGQFSTKRIVEAALLASDEPLTLDALRRLFEPDPGADILASVLAELQQEWSGKAVELVCTAGGWRFRTRAEIQPWLDRLRTQRAPAYSRAVWETLAVIAYRQPVTRGDIEAIRGVTVSTQVLRTLEGRGWIEIVGHRDGPGRPALYATTQRFLDDLGLRHVRELPPLAELEAMLEPLQEAHDKDEDENQGS</sequence>
<accession>A0A0K6IR46</accession>
<dbReference type="Pfam" id="PF04079">
    <property type="entry name" value="SMC_ScpB"/>
    <property type="match status" value="1"/>
</dbReference>
<evidence type="ECO:0000313" key="5">
    <source>
        <dbReference type="EMBL" id="CUB05569.1"/>
    </source>
</evidence>
<dbReference type="InterPro" id="IPR005234">
    <property type="entry name" value="ScpB_csome_segregation"/>
</dbReference>
<dbReference type="GO" id="GO:0051304">
    <property type="term" value="P:chromosome separation"/>
    <property type="evidence" value="ECO:0007669"/>
    <property type="project" value="InterPro"/>
</dbReference>
<dbReference type="SUPFAM" id="SSF46785">
    <property type="entry name" value="Winged helix' DNA-binding domain"/>
    <property type="match status" value="2"/>
</dbReference>
<evidence type="ECO:0000313" key="6">
    <source>
        <dbReference type="Proteomes" id="UP000182108"/>
    </source>
</evidence>
<evidence type="ECO:0000256" key="4">
    <source>
        <dbReference type="ARBA" id="ARBA00023306"/>
    </source>
</evidence>
<keyword evidence="4" id="KW-0131">Cell cycle</keyword>
<dbReference type="AlphaFoldDB" id="A0A0K6IR46"/>
<protein>
    <submittedName>
        <fullName evidence="5">Condensin subunit ScpB</fullName>
    </submittedName>
</protein>
<dbReference type="PANTHER" id="PTHR34298:SF2">
    <property type="entry name" value="SEGREGATION AND CONDENSATION PROTEIN B"/>
    <property type="match status" value="1"/>
</dbReference>
<evidence type="ECO:0000256" key="3">
    <source>
        <dbReference type="ARBA" id="ARBA00022829"/>
    </source>
</evidence>
<dbReference type="PANTHER" id="PTHR34298">
    <property type="entry name" value="SEGREGATION AND CONDENSATION PROTEIN B"/>
    <property type="match status" value="1"/>
</dbReference>
<dbReference type="Proteomes" id="UP000182108">
    <property type="component" value="Unassembled WGS sequence"/>
</dbReference>
<keyword evidence="2" id="KW-0132">Cell division</keyword>
<evidence type="ECO:0000256" key="1">
    <source>
        <dbReference type="ARBA" id="ARBA00022490"/>
    </source>
</evidence>
<name>A0A0K6IR46_9PROT</name>
<gene>
    <name evidence="5" type="ORF">Ga0061068_10242</name>
</gene>
<dbReference type="InterPro" id="IPR036388">
    <property type="entry name" value="WH-like_DNA-bd_sf"/>
</dbReference>
<dbReference type="RefSeq" id="WP_055422772.1">
    <property type="nucleotide sequence ID" value="NZ_CYHH01000002.1"/>
</dbReference>
<proteinExistence type="predicted"/>
<keyword evidence="1" id="KW-0963">Cytoplasm</keyword>
<organism evidence="5 6">
    <name type="scientific">Tepidiphilus thermophilus</name>
    <dbReference type="NCBI Taxonomy" id="876478"/>
    <lineage>
        <taxon>Bacteria</taxon>
        <taxon>Pseudomonadati</taxon>
        <taxon>Pseudomonadota</taxon>
        <taxon>Hydrogenophilia</taxon>
        <taxon>Hydrogenophilales</taxon>
        <taxon>Hydrogenophilaceae</taxon>
        <taxon>Tepidiphilus</taxon>
    </lineage>
</organism>
<keyword evidence="6" id="KW-1185">Reference proteome</keyword>
<dbReference type="OrthoDB" id="9806226at2"/>
<dbReference type="PIRSF" id="PIRSF019345">
    <property type="entry name" value="ScpB"/>
    <property type="match status" value="1"/>
</dbReference>
<reference evidence="6" key="1">
    <citation type="submission" date="2015-08" db="EMBL/GenBank/DDBJ databases">
        <authorList>
            <person name="Babu N.S."/>
            <person name="Beckwith C.J."/>
            <person name="Beseler K.G."/>
            <person name="Brison A."/>
            <person name="Carone J.V."/>
            <person name="Caskin T.P."/>
            <person name="Diamond M."/>
            <person name="Durham M.E."/>
            <person name="Foxe J.M."/>
            <person name="Go M."/>
            <person name="Henderson B.A."/>
            <person name="Jones I.B."/>
            <person name="McGettigan J.A."/>
            <person name="Micheletti S.J."/>
            <person name="Nasrallah M.E."/>
            <person name="Ortiz D."/>
            <person name="Piller C.R."/>
            <person name="Privatt S.R."/>
            <person name="Schneider S.L."/>
            <person name="Sharp S."/>
            <person name="Smith T.C."/>
            <person name="Stanton J.D."/>
            <person name="Ullery H.E."/>
            <person name="Wilson R.J."/>
            <person name="Serrano M.G."/>
            <person name="Buck G."/>
            <person name="Lee V."/>
            <person name="Wang Y."/>
            <person name="Carvalho R."/>
            <person name="Voegtly L."/>
            <person name="Shi R."/>
            <person name="Duckworth R."/>
            <person name="Johnson A."/>
            <person name="Loviza R."/>
            <person name="Walstead R."/>
            <person name="Shah Z."/>
            <person name="Kiflezghi M."/>
            <person name="Wade K."/>
            <person name="Ball S.L."/>
            <person name="Bradley K.W."/>
            <person name="Asai D.J."/>
            <person name="Bowman C.A."/>
            <person name="Russell D.A."/>
            <person name="Pope W.H."/>
            <person name="Jacobs-Sera D."/>
            <person name="Hendrix R.W."/>
            <person name="Hatfull G.F."/>
        </authorList>
    </citation>
    <scope>NUCLEOTIDE SEQUENCE [LARGE SCALE GENOMIC DNA]</scope>
    <source>
        <strain evidence="6">JCM 19170</strain>
    </source>
</reference>
<keyword evidence="3" id="KW-0159">Chromosome partition</keyword>
<dbReference type="InterPro" id="IPR036390">
    <property type="entry name" value="WH_DNA-bd_sf"/>
</dbReference>
<dbReference type="NCBIfam" id="TIGR00281">
    <property type="entry name" value="SMC-Scp complex subunit ScpB"/>
    <property type="match status" value="1"/>
</dbReference>
<dbReference type="GO" id="GO:0051301">
    <property type="term" value="P:cell division"/>
    <property type="evidence" value="ECO:0007669"/>
    <property type="project" value="UniProtKB-KW"/>
</dbReference>
<dbReference type="Gene3D" id="1.10.10.10">
    <property type="entry name" value="Winged helix-like DNA-binding domain superfamily/Winged helix DNA-binding domain"/>
    <property type="match status" value="2"/>
</dbReference>
<dbReference type="EMBL" id="CYHH01000002">
    <property type="protein sequence ID" value="CUB05569.1"/>
    <property type="molecule type" value="Genomic_DNA"/>
</dbReference>
<evidence type="ECO:0000256" key="2">
    <source>
        <dbReference type="ARBA" id="ARBA00022618"/>
    </source>
</evidence>